<organism evidence="1 2">
    <name type="scientific">Mya arenaria</name>
    <name type="common">Soft-shell clam</name>
    <dbReference type="NCBI Taxonomy" id="6604"/>
    <lineage>
        <taxon>Eukaryota</taxon>
        <taxon>Metazoa</taxon>
        <taxon>Spiralia</taxon>
        <taxon>Lophotrochozoa</taxon>
        <taxon>Mollusca</taxon>
        <taxon>Bivalvia</taxon>
        <taxon>Autobranchia</taxon>
        <taxon>Heteroconchia</taxon>
        <taxon>Euheterodonta</taxon>
        <taxon>Imparidentia</taxon>
        <taxon>Neoheterodontei</taxon>
        <taxon>Myida</taxon>
        <taxon>Myoidea</taxon>
        <taxon>Myidae</taxon>
        <taxon>Mya</taxon>
    </lineage>
</organism>
<reference evidence="1" key="1">
    <citation type="submission" date="2022-11" db="EMBL/GenBank/DDBJ databases">
        <title>Centuries of genome instability and evolution in soft-shell clam transmissible cancer (bioRxiv).</title>
        <authorList>
            <person name="Hart S.F.M."/>
            <person name="Yonemitsu M.A."/>
            <person name="Giersch R.M."/>
            <person name="Beal B.F."/>
            <person name="Arriagada G."/>
            <person name="Davis B.W."/>
            <person name="Ostrander E.A."/>
            <person name="Goff S.P."/>
            <person name="Metzger M.J."/>
        </authorList>
    </citation>
    <scope>NUCLEOTIDE SEQUENCE</scope>
    <source>
        <strain evidence="1">MELC-2E11</strain>
        <tissue evidence="1">Siphon/mantle</tissue>
    </source>
</reference>
<sequence>MLTKRKLSRTPSWPGWLDNHCTIRMKDKATTLSTQFSVKIFGEAIQVDPRPLFQRLTVTAKASQDLALVFKYELCSHQPALFDTSLLLRWPQKLLTFDEDWPIAMKKDKFLGNNTNKQQFITCSVGCLKNKTCRTFYAQVLKQYLCRSACTHILFMHAILECDTTSRLYGIGKEAALNKVITSYYFREEVTVFGTPSALKADVMAVGDNALVRLYNGKPATEPNTYLSRNILSQSPCNITGIAEEGTVDDLLPQNWERKESNRVLFLSELTYHQLQSNSCRSSDAAARKDCSSLRGTYKKPIKLRVLLYVASARDQSVLIYFKRLNVIPVNLTIMKTVT</sequence>
<dbReference type="EMBL" id="CP111028">
    <property type="protein sequence ID" value="WAR30263.1"/>
    <property type="molecule type" value="Genomic_DNA"/>
</dbReference>
<keyword evidence="2" id="KW-1185">Reference proteome</keyword>
<proteinExistence type="predicted"/>
<name>A0ABY7GAK6_MYAAR</name>
<accession>A0ABY7GAK6</accession>
<protein>
    <submittedName>
        <fullName evidence="1">Uncharacterized protein</fullName>
    </submittedName>
</protein>
<evidence type="ECO:0000313" key="1">
    <source>
        <dbReference type="EMBL" id="WAR30263.1"/>
    </source>
</evidence>
<gene>
    <name evidence="1" type="ORF">MAR_032805</name>
</gene>
<evidence type="ECO:0000313" key="2">
    <source>
        <dbReference type="Proteomes" id="UP001164746"/>
    </source>
</evidence>
<dbReference type="Proteomes" id="UP001164746">
    <property type="component" value="Chromosome 17"/>
</dbReference>